<evidence type="ECO:0000313" key="3">
    <source>
        <dbReference type="EMBL" id="ADB15654.1"/>
    </source>
</evidence>
<dbReference type="EMBL" id="CP001848">
    <property type="protein sequence ID" value="ADB15654.1"/>
    <property type="molecule type" value="Genomic_DNA"/>
</dbReference>
<feature type="compositionally biased region" description="Gly residues" evidence="1">
    <location>
        <begin position="144"/>
        <end position="157"/>
    </location>
</feature>
<evidence type="ECO:0000256" key="2">
    <source>
        <dbReference type="SAM" id="Phobius"/>
    </source>
</evidence>
<sequence>MSHPPMRSSEIERPAPLEPLATKSRGIPAWLLSLGLHFTVITTLAVVVQDAPRRSASLGIPLRDGGIVIVKQTAGKTEYFSEEAAAGPLSPDTSLSSADASAAAAALPEILPSDLPGPQLPTGEQASGAALEAMAIPGASEAVRGGGGKGTRPGVGNGSEAETQVFGITGKGSRFVYVFDRSGSMEGYGGRPIAAAKEQLIESISHLGNVHQFQIIFYNERPEVMNPFRGQSLQLFFGNERDKELAQRFVRGIVASGGTEHLVPLKMALKLDPDVIFFLTDADEPALRPEELESIHRMNRGTTIHAIEFGAGPKASRWNFLQQIAKENGGEHRYIDVTSLPAR</sequence>
<dbReference type="OrthoDB" id="272806at2"/>
<dbReference type="HOGENOM" id="CLU_060735_0_0_0"/>
<keyword evidence="4" id="KW-1185">Reference proteome</keyword>
<dbReference type="Proteomes" id="UP000001887">
    <property type="component" value="Chromosome"/>
</dbReference>
<evidence type="ECO:0000313" key="4">
    <source>
        <dbReference type="Proteomes" id="UP000001887"/>
    </source>
</evidence>
<protein>
    <recommendedName>
        <fullName evidence="5">VWFA domain-containing protein</fullName>
    </recommendedName>
</protein>
<evidence type="ECO:0008006" key="5">
    <source>
        <dbReference type="Google" id="ProtNLM"/>
    </source>
</evidence>
<accession>D2R7F8</accession>
<gene>
    <name evidence="3" type="ordered locus">Psta_0969</name>
</gene>
<organism evidence="3 4">
    <name type="scientific">Pirellula staleyi (strain ATCC 27377 / DSM 6068 / ICPB 4128)</name>
    <name type="common">Pirella staleyi</name>
    <dbReference type="NCBI Taxonomy" id="530564"/>
    <lineage>
        <taxon>Bacteria</taxon>
        <taxon>Pseudomonadati</taxon>
        <taxon>Planctomycetota</taxon>
        <taxon>Planctomycetia</taxon>
        <taxon>Pirellulales</taxon>
        <taxon>Pirellulaceae</taxon>
        <taxon>Pirellula</taxon>
    </lineage>
</organism>
<proteinExistence type="predicted"/>
<keyword evidence="2" id="KW-0472">Membrane</keyword>
<dbReference type="Gene3D" id="3.40.50.410">
    <property type="entry name" value="von Willebrand factor, type A domain"/>
    <property type="match status" value="1"/>
</dbReference>
<feature type="transmembrane region" description="Helical" evidence="2">
    <location>
        <begin position="27"/>
        <end position="48"/>
    </location>
</feature>
<dbReference type="KEGG" id="psl:Psta_0969"/>
<keyword evidence="2" id="KW-0812">Transmembrane</keyword>
<keyword evidence="2" id="KW-1133">Transmembrane helix</keyword>
<reference evidence="3 4" key="1">
    <citation type="journal article" date="2009" name="Stand. Genomic Sci.">
        <title>Complete genome sequence of Pirellula staleyi type strain (ATCC 27377).</title>
        <authorList>
            <person name="Clum A."/>
            <person name="Tindall B.J."/>
            <person name="Sikorski J."/>
            <person name="Ivanova N."/>
            <person name="Mavrommatis K."/>
            <person name="Lucas S."/>
            <person name="Glavina del Rio T."/>
            <person name="Nolan M."/>
            <person name="Chen F."/>
            <person name="Tice H."/>
            <person name="Pitluck S."/>
            <person name="Cheng J.F."/>
            <person name="Chertkov O."/>
            <person name="Brettin T."/>
            <person name="Han C."/>
            <person name="Detter J.C."/>
            <person name="Kuske C."/>
            <person name="Bruce D."/>
            <person name="Goodwin L."/>
            <person name="Ovchinikova G."/>
            <person name="Pati A."/>
            <person name="Mikhailova N."/>
            <person name="Chen A."/>
            <person name="Palaniappan K."/>
            <person name="Land M."/>
            <person name="Hauser L."/>
            <person name="Chang Y.J."/>
            <person name="Jeffries C.D."/>
            <person name="Chain P."/>
            <person name="Rohde M."/>
            <person name="Goker M."/>
            <person name="Bristow J."/>
            <person name="Eisen J.A."/>
            <person name="Markowitz V."/>
            <person name="Hugenholtz P."/>
            <person name="Kyrpides N.C."/>
            <person name="Klenk H.P."/>
            <person name="Lapidus A."/>
        </authorList>
    </citation>
    <scope>NUCLEOTIDE SEQUENCE [LARGE SCALE GENOMIC DNA]</scope>
    <source>
        <strain evidence="4">ATCC 27377 / DSM 6068 / ICPB 4128</strain>
    </source>
</reference>
<dbReference type="eggNOG" id="COG2304">
    <property type="taxonomic scope" value="Bacteria"/>
</dbReference>
<dbReference type="InterPro" id="IPR036465">
    <property type="entry name" value="vWFA_dom_sf"/>
</dbReference>
<evidence type="ECO:0000256" key="1">
    <source>
        <dbReference type="SAM" id="MobiDB-lite"/>
    </source>
</evidence>
<name>D2R7F8_PIRSD</name>
<dbReference type="SUPFAM" id="SSF53300">
    <property type="entry name" value="vWA-like"/>
    <property type="match status" value="1"/>
</dbReference>
<dbReference type="AlphaFoldDB" id="D2R7F8"/>
<feature type="region of interest" description="Disordered" evidence="1">
    <location>
        <begin position="140"/>
        <end position="160"/>
    </location>
</feature>
<dbReference type="STRING" id="530564.Psta_0969"/>